<dbReference type="InterPro" id="IPR036390">
    <property type="entry name" value="WH_DNA-bd_sf"/>
</dbReference>
<dbReference type="RefSeq" id="WP_142442957.1">
    <property type="nucleotide sequence ID" value="NZ_SESI01000001.1"/>
</dbReference>
<dbReference type="Proteomes" id="UP000315385">
    <property type="component" value="Unassembled WGS sequence"/>
</dbReference>
<dbReference type="EMBL" id="SESI01000001">
    <property type="protein sequence ID" value="TQQ82308.1"/>
    <property type="molecule type" value="Genomic_DNA"/>
</dbReference>
<reference evidence="2 3" key="1">
    <citation type="submission" date="2019-02" db="EMBL/GenBank/DDBJ databases">
        <title>Halonotius sp. a new haloqrchaeon isolated from saline water.</title>
        <authorList>
            <person name="Duran-Viseras A."/>
            <person name="Sanchez-Porro C."/>
            <person name="Ventosa A."/>
        </authorList>
    </citation>
    <scope>NUCLEOTIDE SEQUENCE [LARGE SCALE GENOMIC DNA]</scope>
    <source>
        <strain evidence="2 3">F9-27</strain>
    </source>
</reference>
<dbReference type="Pfam" id="PF24033">
    <property type="entry name" value="DUF7342"/>
    <property type="match status" value="1"/>
</dbReference>
<proteinExistence type="predicted"/>
<organism evidence="2 3">
    <name type="scientific">Halonotius roseus</name>
    <dbReference type="NCBI Taxonomy" id="2511997"/>
    <lineage>
        <taxon>Archaea</taxon>
        <taxon>Methanobacteriati</taxon>
        <taxon>Methanobacteriota</taxon>
        <taxon>Stenosarchaea group</taxon>
        <taxon>Halobacteria</taxon>
        <taxon>Halobacteriales</taxon>
        <taxon>Haloferacaceae</taxon>
        <taxon>Halonotius</taxon>
    </lineage>
</organism>
<sequence>MSNAERPGWTESVSAADRVRSVATTLSEPRTANWIAGEAEVAHETASKYLDRLVADGKLETSEAGGKTVYRPDPVGQYLAEMHSLYADHTADELADRLTEITDQLRRWQDEYDTETPNELRAAIGETTDAATADEYRRVAGEWEQLQYRRSLVEDTLRLYDRFADDATPAPV</sequence>
<dbReference type="SUPFAM" id="SSF46785">
    <property type="entry name" value="Winged helix' DNA-binding domain"/>
    <property type="match status" value="1"/>
</dbReference>
<protein>
    <recommendedName>
        <fullName evidence="4">ArsR family transcriptional regulator</fullName>
    </recommendedName>
</protein>
<dbReference type="AlphaFoldDB" id="A0A544QS97"/>
<dbReference type="OrthoDB" id="183382at2157"/>
<dbReference type="InterPro" id="IPR055766">
    <property type="entry name" value="DUF7342"/>
</dbReference>
<evidence type="ECO:0008006" key="4">
    <source>
        <dbReference type="Google" id="ProtNLM"/>
    </source>
</evidence>
<evidence type="ECO:0000256" key="1">
    <source>
        <dbReference type="SAM" id="MobiDB-lite"/>
    </source>
</evidence>
<accession>A0A544QS97</accession>
<name>A0A544QS97_9EURY</name>
<feature type="region of interest" description="Disordered" evidence="1">
    <location>
        <begin position="1"/>
        <end position="23"/>
    </location>
</feature>
<gene>
    <name evidence="2" type="ORF">EWF95_05105</name>
</gene>
<comment type="caution">
    <text evidence="2">The sequence shown here is derived from an EMBL/GenBank/DDBJ whole genome shotgun (WGS) entry which is preliminary data.</text>
</comment>
<evidence type="ECO:0000313" key="3">
    <source>
        <dbReference type="Proteomes" id="UP000315385"/>
    </source>
</evidence>
<keyword evidence="3" id="KW-1185">Reference proteome</keyword>
<evidence type="ECO:0000313" key="2">
    <source>
        <dbReference type="EMBL" id="TQQ82308.1"/>
    </source>
</evidence>